<comment type="caution">
    <text evidence="2">The sequence shown here is derived from an EMBL/GenBank/DDBJ whole genome shotgun (WGS) entry which is preliminary data.</text>
</comment>
<evidence type="ECO:0000313" key="2">
    <source>
        <dbReference type="EMBL" id="KII67006.1"/>
    </source>
</evidence>
<evidence type="ECO:0000313" key="3">
    <source>
        <dbReference type="Proteomes" id="UP000031668"/>
    </source>
</evidence>
<gene>
    <name evidence="2" type="ORF">RF11_07545</name>
</gene>
<keyword evidence="3" id="KW-1185">Reference proteome</keyword>
<organism evidence="2 3">
    <name type="scientific">Thelohanellus kitauei</name>
    <name type="common">Myxosporean</name>
    <dbReference type="NCBI Taxonomy" id="669202"/>
    <lineage>
        <taxon>Eukaryota</taxon>
        <taxon>Metazoa</taxon>
        <taxon>Cnidaria</taxon>
        <taxon>Myxozoa</taxon>
        <taxon>Myxosporea</taxon>
        <taxon>Bivalvulida</taxon>
        <taxon>Platysporina</taxon>
        <taxon>Myxobolidae</taxon>
        <taxon>Thelohanellus</taxon>
    </lineage>
</organism>
<evidence type="ECO:0000256" key="1">
    <source>
        <dbReference type="SAM" id="Coils"/>
    </source>
</evidence>
<keyword evidence="1" id="KW-0175">Coiled coil</keyword>
<dbReference type="AlphaFoldDB" id="A0A0C2MIV0"/>
<name>A0A0C2MIV0_THEKT</name>
<dbReference type="Proteomes" id="UP000031668">
    <property type="component" value="Unassembled WGS sequence"/>
</dbReference>
<proteinExistence type="predicted"/>
<feature type="coiled-coil region" evidence="1">
    <location>
        <begin position="16"/>
        <end position="114"/>
    </location>
</feature>
<feature type="coiled-coil region" evidence="1">
    <location>
        <begin position="199"/>
        <end position="265"/>
    </location>
</feature>
<reference evidence="2 3" key="1">
    <citation type="journal article" date="2014" name="Genome Biol. Evol.">
        <title>The genome of the myxosporean Thelohanellus kitauei shows adaptations to nutrient acquisition within its fish host.</title>
        <authorList>
            <person name="Yang Y."/>
            <person name="Xiong J."/>
            <person name="Zhou Z."/>
            <person name="Huo F."/>
            <person name="Miao W."/>
            <person name="Ran C."/>
            <person name="Liu Y."/>
            <person name="Zhang J."/>
            <person name="Feng J."/>
            <person name="Wang M."/>
            <person name="Wang M."/>
            <person name="Wang L."/>
            <person name="Yao B."/>
        </authorList>
    </citation>
    <scope>NUCLEOTIDE SEQUENCE [LARGE SCALE GENOMIC DNA]</scope>
    <source>
        <strain evidence="2">Wuqing</strain>
    </source>
</reference>
<accession>A0A0C2MIV0</accession>
<sequence>MAEKINQKEVKKQEELLRINELYSSLRQKYEILERNYVESQNEHLKLAEVAKNQITELQEHKAYLENEIESLKASIPSKRNDNYLQNQNFVATIEQKDLIIKELSKKLENLEILDQNRNVLLDKLRSDRYTVEKCVKQNAQLKQMIHERADTIEQLNLDHVEIVTSLLDQANQLYDISIKLNNRNLTTDCSQETLSKSYEQLATQLLDLNVKNEKLKKVNNHLSKTCDDDCELIKALNLKIVELRDQMETEISNLKNSSQNLSNASNPSEFEQEKADLENQISVLKSEIDLIQTPKPEIIANIERQLSRSNHEKCLIEQKLIETENKNKALAEECNIITDYVELYVGQRLAMKTIVENLAKYVDAINIKLIKVYNDLGALLEYIQTKIVKECPQYQSVFDKLYKNFSLSFDQLLYQVTFDDSVEIINKHITRQSSLIYPWMERLQKDNIS</sequence>
<dbReference type="EMBL" id="JWZT01003344">
    <property type="protein sequence ID" value="KII67006.1"/>
    <property type="molecule type" value="Genomic_DNA"/>
</dbReference>
<protein>
    <submittedName>
        <fullName evidence="2">Uncharacterized protein</fullName>
    </submittedName>
</protein>